<comment type="caution">
    <text evidence="3">The sequence shown here is derived from an EMBL/GenBank/DDBJ whole genome shotgun (WGS) entry which is preliminary data.</text>
</comment>
<keyword evidence="1" id="KW-0175">Coiled coil</keyword>
<feature type="compositionally biased region" description="Low complexity" evidence="2">
    <location>
        <begin position="533"/>
        <end position="544"/>
    </location>
</feature>
<accession>A0AAW0DXN0</accession>
<reference evidence="3 4" key="1">
    <citation type="submission" date="2024-01" db="EMBL/GenBank/DDBJ databases">
        <title>A draft genome for a cacao thread blight-causing isolate of Paramarasmius palmivorus.</title>
        <authorList>
            <person name="Baruah I.K."/>
            <person name="Bukari Y."/>
            <person name="Amoako-Attah I."/>
            <person name="Meinhardt L.W."/>
            <person name="Bailey B.A."/>
            <person name="Cohen S.P."/>
        </authorList>
    </citation>
    <scope>NUCLEOTIDE SEQUENCE [LARGE SCALE GENOMIC DNA]</scope>
    <source>
        <strain evidence="3 4">GH-12</strain>
    </source>
</reference>
<feature type="compositionally biased region" description="Polar residues" evidence="2">
    <location>
        <begin position="129"/>
        <end position="145"/>
    </location>
</feature>
<proteinExistence type="predicted"/>
<organism evidence="3 4">
    <name type="scientific">Paramarasmius palmivorus</name>
    <dbReference type="NCBI Taxonomy" id="297713"/>
    <lineage>
        <taxon>Eukaryota</taxon>
        <taxon>Fungi</taxon>
        <taxon>Dikarya</taxon>
        <taxon>Basidiomycota</taxon>
        <taxon>Agaricomycotina</taxon>
        <taxon>Agaricomycetes</taxon>
        <taxon>Agaricomycetidae</taxon>
        <taxon>Agaricales</taxon>
        <taxon>Marasmiineae</taxon>
        <taxon>Marasmiaceae</taxon>
        <taxon>Paramarasmius</taxon>
    </lineage>
</organism>
<sequence>MPSNPEHSSQQGEPQKPPKVNHFHPYSEAKKKKDELRSQATQPPIPNGGPHHTATMPHMAPHENRHQDYDPEAALGSIPDEAACPMAEHGGGTSTRTGGESYLPQYSGRHNDETVQGTFHSTGAGAATSDGSHGLNSGTENTPLSGNPARPDVTSEFQSESPHGTMPGSAGGIPAGYQPNPQPQPMDSLPDDTWQTGQDAELQDFLHSINQPEVQGQNVRFLQIFRSIELQPRKLQASKPENNPQQYSTTTSYNHGYQQQVPSIYPQLIEVWALSERGYLLFNGRDSQIDSPKSAYVDDMNVDLGLDYERVTMPGQYPYSGPVHTQASYSAFYYDNAAPNVNGGYVNTPPRRTDPPKASSGNMKRKHPPAGNQPPVTKNRLYMPPSWEEKYKQAEQHLAMADQQMRHVEGINEQRIHQMQAVSEREKEQQRNAIRQLQEQIEAQTARMARLERDNRNMASQLMPGLDGYDTVFGDPPNETGFVRNRMAEMGHSRPPTSSASGGSAAPPNGTSAVDERRQRAAAIIAGRREQQARAQPKPRNLRGPNPPLLSSARQQDSVPMRSAPGVANDMAKHITFLSSPDLPTAQLSRPGTNIPPTSDSIAKIWEQLAKMQTETTNQLEAIKREIQTVRRDTTKRR</sequence>
<feature type="compositionally biased region" description="Low complexity" evidence="2">
    <location>
        <begin position="495"/>
        <end position="513"/>
    </location>
</feature>
<gene>
    <name evidence="3" type="ORF">VNI00_002508</name>
</gene>
<feature type="compositionally biased region" description="Basic and acidic residues" evidence="2">
    <location>
        <begin position="25"/>
        <end position="37"/>
    </location>
</feature>
<evidence type="ECO:0000256" key="2">
    <source>
        <dbReference type="SAM" id="MobiDB-lite"/>
    </source>
</evidence>
<dbReference type="Proteomes" id="UP001383192">
    <property type="component" value="Unassembled WGS sequence"/>
</dbReference>
<protein>
    <submittedName>
        <fullName evidence="3">Uncharacterized protein</fullName>
    </submittedName>
</protein>
<feature type="region of interest" description="Disordered" evidence="2">
    <location>
        <begin position="489"/>
        <end position="562"/>
    </location>
</feature>
<keyword evidence="4" id="KW-1185">Reference proteome</keyword>
<feature type="region of interest" description="Disordered" evidence="2">
    <location>
        <begin position="1"/>
        <end position="195"/>
    </location>
</feature>
<feature type="compositionally biased region" description="Polar residues" evidence="2">
    <location>
        <begin position="1"/>
        <end position="13"/>
    </location>
</feature>
<feature type="compositionally biased region" description="Basic and acidic residues" evidence="2">
    <location>
        <begin position="60"/>
        <end position="69"/>
    </location>
</feature>
<evidence type="ECO:0000256" key="1">
    <source>
        <dbReference type="SAM" id="Coils"/>
    </source>
</evidence>
<evidence type="ECO:0000313" key="3">
    <source>
        <dbReference type="EMBL" id="KAK7056791.1"/>
    </source>
</evidence>
<feature type="coiled-coil region" evidence="1">
    <location>
        <begin position="420"/>
        <end position="461"/>
    </location>
</feature>
<feature type="region of interest" description="Disordered" evidence="2">
    <location>
        <begin position="344"/>
        <end position="378"/>
    </location>
</feature>
<dbReference type="AlphaFoldDB" id="A0AAW0DXN0"/>
<evidence type="ECO:0000313" key="4">
    <source>
        <dbReference type="Proteomes" id="UP001383192"/>
    </source>
</evidence>
<dbReference type="EMBL" id="JAYKXP010000006">
    <property type="protein sequence ID" value="KAK7056791.1"/>
    <property type="molecule type" value="Genomic_DNA"/>
</dbReference>
<name>A0AAW0DXN0_9AGAR</name>